<comment type="caution">
    <text evidence="1">The sequence shown here is derived from an EMBL/GenBank/DDBJ whole genome shotgun (WGS) entry which is preliminary data.</text>
</comment>
<evidence type="ECO:0000313" key="2">
    <source>
        <dbReference type="Proteomes" id="UP001294412"/>
    </source>
</evidence>
<dbReference type="EMBL" id="JAXLPB010000005">
    <property type="protein sequence ID" value="MDY8110543.1"/>
    <property type="molecule type" value="Genomic_DNA"/>
</dbReference>
<accession>A0ABU5I715</accession>
<keyword evidence="2" id="KW-1185">Reference proteome</keyword>
<gene>
    <name evidence="1" type="ORF">U0C82_15480</name>
</gene>
<reference evidence="1 2" key="1">
    <citation type="submission" date="2023-12" db="EMBL/GenBank/DDBJ databases">
        <title>Description of Novel Strain Fulvimarina sp. 2208YS6-2-32 isolated from Uroteuthis (Photololigo) edulis.</title>
        <authorList>
            <person name="Park J.-S."/>
        </authorList>
    </citation>
    <scope>NUCLEOTIDE SEQUENCE [LARGE SCALE GENOMIC DNA]</scope>
    <source>
        <strain evidence="1 2">2208YS6-2-32</strain>
    </source>
</reference>
<proteinExistence type="predicted"/>
<dbReference type="RefSeq" id="WP_322188224.1">
    <property type="nucleotide sequence ID" value="NZ_JAXLPB010000005.1"/>
</dbReference>
<dbReference type="Proteomes" id="UP001294412">
    <property type="component" value="Unassembled WGS sequence"/>
</dbReference>
<evidence type="ECO:0000313" key="1">
    <source>
        <dbReference type="EMBL" id="MDY8110543.1"/>
    </source>
</evidence>
<name>A0ABU5I715_9HYPH</name>
<protein>
    <submittedName>
        <fullName evidence="1">Flp family type IVb pilin</fullName>
    </submittedName>
</protein>
<organism evidence="1 2">
    <name type="scientific">Fulvimarina uroteuthidis</name>
    <dbReference type="NCBI Taxonomy" id="3098149"/>
    <lineage>
        <taxon>Bacteria</taxon>
        <taxon>Pseudomonadati</taxon>
        <taxon>Pseudomonadota</taxon>
        <taxon>Alphaproteobacteria</taxon>
        <taxon>Hyphomicrobiales</taxon>
        <taxon>Aurantimonadaceae</taxon>
        <taxon>Fulvimarina</taxon>
    </lineage>
</organism>
<sequence length="78" mass="8064">MRSIVGTVRLPRRSPSAGAASKGCVADYRRCSSGATSIEYVLIAAIMSVATVSSMNALDLDTQFSATLARVVAALNGE</sequence>